<protein>
    <submittedName>
        <fullName evidence="2">Nuclear transport factor 2 family protein</fullName>
    </submittedName>
</protein>
<dbReference type="InterPro" id="IPR032710">
    <property type="entry name" value="NTF2-like_dom_sf"/>
</dbReference>
<proteinExistence type="predicted"/>
<name>A0A432VYL5_9GAMM</name>
<dbReference type="AlphaFoldDB" id="A0A432VYL5"/>
<dbReference type="Proteomes" id="UP000288212">
    <property type="component" value="Unassembled WGS sequence"/>
</dbReference>
<dbReference type="RefSeq" id="WP_126790875.1">
    <property type="nucleotide sequence ID" value="NZ_PIPI01000001.1"/>
</dbReference>
<comment type="caution">
    <text evidence="2">The sequence shown here is derived from an EMBL/GenBank/DDBJ whole genome shotgun (WGS) entry which is preliminary data.</text>
</comment>
<evidence type="ECO:0000313" key="2">
    <source>
        <dbReference type="EMBL" id="RUO21754.1"/>
    </source>
</evidence>
<dbReference type="EMBL" id="PIPI01000001">
    <property type="protein sequence ID" value="RUO21754.1"/>
    <property type="molecule type" value="Genomic_DNA"/>
</dbReference>
<feature type="domain" description="SnoaL-like" evidence="1">
    <location>
        <begin position="16"/>
        <end position="119"/>
    </location>
</feature>
<evidence type="ECO:0000259" key="1">
    <source>
        <dbReference type="Pfam" id="PF12680"/>
    </source>
</evidence>
<keyword evidence="3" id="KW-1185">Reference proteome</keyword>
<accession>A0A432VYL5</accession>
<dbReference type="Gene3D" id="3.10.450.50">
    <property type="match status" value="1"/>
</dbReference>
<dbReference type="OrthoDB" id="1115105at2"/>
<reference evidence="2 3" key="1">
    <citation type="journal article" date="2011" name="Front. Microbiol.">
        <title>Genomic signatures of strain selection and enhancement in Bacillus atrophaeus var. globigii, a historical biowarfare simulant.</title>
        <authorList>
            <person name="Gibbons H.S."/>
            <person name="Broomall S.M."/>
            <person name="McNew L.A."/>
            <person name="Daligault H."/>
            <person name="Chapman C."/>
            <person name="Bruce D."/>
            <person name="Karavis M."/>
            <person name="Krepps M."/>
            <person name="McGregor P.A."/>
            <person name="Hong C."/>
            <person name="Park K.H."/>
            <person name="Akmal A."/>
            <person name="Feldman A."/>
            <person name="Lin J.S."/>
            <person name="Chang W.E."/>
            <person name="Higgs B.W."/>
            <person name="Demirev P."/>
            <person name="Lindquist J."/>
            <person name="Liem A."/>
            <person name="Fochler E."/>
            <person name="Read T.D."/>
            <person name="Tapia R."/>
            <person name="Johnson S."/>
            <person name="Bishop-Lilly K.A."/>
            <person name="Detter C."/>
            <person name="Han C."/>
            <person name="Sozhamannan S."/>
            <person name="Rosenzweig C.N."/>
            <person name="Skowronski E.W."/>
        </authorList>
    </citation>
    <scope>NUCLEOTIDE SEQUENCE [LARGE SCALE GENOMIC DNA]</scope>
    <source>
        <strain evidence="2 3">AK5</strain>
    </source>
</reference>
<dbReference type="InterPro" id="IPR037401">
    <property type="entry name" value="SnoaL-like"/>
</dbReference>
<gene>
    <name evidence="2" type="ORF">CWE06_02585</name>
</gene>
<evidence type="ECO:0000313" key="3">
    <source>
        <dbReference type="Proteomes" id="UP000288212"/>
    </source>
</evidence>
<sequence length="150" mass="17380">MIKTAERRELIATFSDFYAELDDRDLASLKQIYIDDVTFKDPVQLVQGRDQLRDYLAHGLENALTCKFAIEKTMVDREQAFLVWQMRLQHEKLAGGREIQIPGTSHLLFAEDENRIKEHVDYYDLGAMIYEHIPLLGWVVGKVRNKLAGV</sequence>
<dbReference type="Pfam" id="PF12680">
    <property type="entry name" value="SnoaL_2"/>
    <property type="match status" value="1"/>
</dbReference>
<organism evidence="2 3">
    <name type="scientific">Aliidiomarina haloalkalitolerans</name>
    <dbReference type="NCBI Taxonomy" id="859059"/>
    <lineage>
        <taxon>Bacteria</taxon>
        <taxon>Pseudomonadati</taxon>
        <taxon>Pseudomonadota</taxon>
        <taxon>Gammaproteobacteria</taxon>
        <taxon>Alteromonadales</taxon>
        <taxon>Idiomarinaceae</taxon>
        <taxon>Aliidiomarina</taxon>
    </lineage>
</organism>
<dbReference type="SUPFAM" id="SSF54427">
    <property type="entry name" value="NTF2-like"/>
    <property type="match status" value="1"/>
</dbReference>